<keyword evidence="3" id="KW-1185">Reference proteome</keyword>
<dbReference type="InterPro" id="IPR032675">
    <property type="entry name" value="LRR_dom_sf"/>
</dbReference>
<keyword evidence="1" id="KW-1133">Transmembrane helix</keyword>
<evidence type="ECO:0000256" key="1">
    <source>
        <dbReference type="SAM" id="Phobius"/>
    </source>
</evidence>
<keyword evidence="1" id="KW-0472">Membrane</keyword>
<evidence type="ECO:0000313" key="2">
    <source>
        <dbReference type="EMBL" id="KAK4209760.1"/>
    </source>
</evidence>
<reference evidence="2" key="1">
    <citation type="journal article" date="2023" name="Mol. Phylogenet. Evol.">
        <title>Genome-scale phylogeny and comparative genomics of the fungal order Sordariales.</title>
        <authorList>
            <person name="Hensen N."/>
            <person name="Bonometti L."/>
            <person name="Westerberg I."/>
            <person name="Brannstrom I.O."/>
            <person name="Guillou S."/>
            <person name="Cros-Aarteil S."/>
            <person name="Calhoun S."/>
            <person name="Haridas S."/>
            <person name="Kuo A."/>
            <person name="Mondo S."/>
            <person name="Pangilinan J."/>
            <person name="Riley R."/>
            <person name="LaButti K."/>
            <person name="Andreopoulos B."/>
            <person name="Lipzen A."/>
            <person name="Chen C."/>
            <person name="Yan M."/>
            <person name="Daum C."/>
            <person name="Ng V."/>
            <person name="Clum A."/>
            <person name="Steindorff A."/>
            <person name="Ohm R.A."/>
            <person name="Martin F."/>
            <person name="Silar P."/>
            <person name="Natvig D.O."/>
            <person name="Lalanne C."/>
            <person name="Gautier V."/>
            <person name="Ament-Velasquez S.L."/>
            <person name="Kruys A."/>
            <person name="Hutchinson M.I."/>
            <person name="Powell A.J."/>
            <person name="Barry K."/>
            <person name="Miller A.N."/>
            <person name="Grigoriev I.V."/>
            <person name="Debuchy R."/>
            <person name="Gladieux P."/>
            <person name="Hiltunen Thoren M."/>
            <person name="Johannesson H."/>
        </authorList>
    </citation>
    <scope>NUCLEOTIDE SEQUENCE</scope>
    <source>
        <strain evidence="2">PSN293</strain>
    </source>
</reference>
<protein>
    <submittedName>
        <fullName evidence="2">Uncharacterized protein</fullName>
    </submittedName>
</protein>
<name>A0AAN6Y0G6_9PEZI</name>
<feature type="transmembrane region" description="Helical" evidence="1">
    <location>
        <begin position="219"/>
        <end position="242"/>
    </location>
</feature>
<dbReference type="Proteomes" id="UP001301769">
    <property type="component" value="Unassembled WGS sequence"/>
</dbReference>
<gene>
    <name evidence="2" type="ORF">QBC37DRAFT_323439</name>
</gene>
<feature type="transmembrane region" description="Helical" evidence="1">
    <location>
        <begin position="132"/>
        <end position="152"/>
    </location>
</feature>
<dbReference type="AlphaFoldDB" id="A0AAN6Y0G6"/>
<feature type="transmembrane region" description="Helical" evidence="1">
    <location>
        <begin position="68"/>
        <end position="90"/>
    </location>
</feature>
<feature type="transmembrane region" description="Helical" evidence="1">
    <location>
        <begin position="263"/>
        <end position="286"/>
    </location>
</feature>
<evidence type="ECO:0000313" key="3">
    <source>
        <dbReference type="Proteomes" id="UP001301769"/>
    </source>
</evidence>
<organism evidence="2 3">
    <name type="scientific">Rhypophila decipiens</name>
    <dbReference type="NCBI Taxonomy" id="261697"/>
    <lineage>
        <taxon>Eukaryota</taxon>
        <taxon>Fungi</taxon>
        <taxon>Dikarya</taxon>
        <taxon>Ascomycota</taxon>
        <taxon>Pezizomycotina</taxon>
        <taxon>Sordariomycetes</taxon>
        <taxon>Sordariomycetidae</taxon>
        <taxon>Sordariales</taxon>
        <taxon>Naviculisporaceae</taxon>
        <taxon>Rhypophila</taxon>
    </lineage>
</organism>
<reference evidence="2" key="2">
    <citation type="submission" date="2023-05" db="EMBL/GenBank/DDBJ databases">
        <authorList>
            <consortium name="Lawrence Berkeley National Laboratory"/>
            <person name="Steindorff A."/>
            <person name="Hensen N."/>
            <person name="Bonometti L."/>
            <person name="Westerberg I."/>
            <person name="Brannstrom I.O."/>
            <person name="Guillou S."/>
            <person name="Cros-Aarteil S."/>
            <person name="Calhoun S."/>
            <person name="Haridas S."/>
            <person name="Kuo A."/>
            <person name="Mondo S."/>
            <person name="Pangilinan J."/>
            <person name="Riley R."/>
            <person name="Labutti K."/>
            <person name="Andreopoulos B."/>
            <person name="Lipzen A."/>
            <person name="Chen C."/>
            <person name="Yanf M."/>
            <person name="Daum C."/>
            <person name="Ng V."/>
            <person name="Clum A."/>
            <person name="Ohm R."/>
            <person name="Martin F."/>
            <person name="Silar P."/>
            <person name="Natvig D."/>
            <person name="Lalanne C."/>
            <person name="Gautier V."/>
            <person name="Ament-Velasquez S.L."/>
            <person name="Kruys A."/>
            <person name="Hutchinson M.I."/>
            <person name="Powell A.J."/>
            <person name="Barry K."/>
            <person name="Miller A.N."/>
            <person name="Grigoriev I.V."/>
            <person name="Debuchy R."/>
            <person name="Gladieux P."/>
            <person name="Thoren M.H."/>
            <person name="Johannesson H."/>
        </authorList>
    </citation>
    <scope>NUCLEOTIDE SEQUENCE</scope>
    <source>
        <strain evidence="2">PSN293</strain>
    </source>
</reference>
<dbReference type="Gene3D" id="3.80.10.10">
    <property type="entry name" value="Ribonuclease Inhibitor"/>
    <property type="match status" value="1"/>
</dbReference>
<comment type="caution">
    <text evidence="2">The sequence shown here is derived from an EMBL/GenBank/DDBJ whole genome shotgun (WGS) entry which is preliminary data.</text>
</comment>
<sequence length="909" mass="101124">MSPIGDLITRRASRWISANGTTPEEPALMVICAWPLSGQYGLGTRVIYYGAVVGSVVFRKAEWLRSSLLGDVVMLFPVVAALHSIVLAALHVDGATDMDIYGAFQLLVLGVLSAPFTIKISRTYFNDPGRNIIFLWFVMVIAGLLSLIVEFYRISPAECYLDALGNKLSIDASNFPYDANPACGLTCSVNHGPYSPLRQGSANNIYVVPAPDRLSAGTFVLMAAACCIPSIISAIRMWTTILESNWKIRFAAPDALFAGTTRILESFLSVAQLMFFFPAFVSVLVLTERNFASPQLSYQTEPFASIGQWFPCVGAGILLLVAMYFLRVAHPEPESEKTAKQQQTTPSATVVSKIAQQYWSIHGRSSSPDLLLQGRPRSDYKAEKTAVLPRPRDSGPQLECGAVGRSETTDFNSKMETTFLSLNENVQRLILQFLPAKSLSALCLVHPTIHHLAEEFLYSEINLAWGMKPWAETMPNVTWIHPLIPLLRTILCRPGLASLIKSISCVRKISVSGRDEEIGQRGYLTLPNPPLDSAIALVGAQTSLPYRDIWVEQLEAGRIDAYLGHLFTQLPRLKHLQLEPNICMESELLKAVLSSLLYPSNHLLVLSFALPGTLRNLEIVRLSKPRRGYRRNYLTIQNTNNACDLLFSHAPLIKQLTLSLDSMEVQDIWTGTGVPAPPTSCTSLAKLELQGLREAHLARLFCLSPRLQSFAWEWSWHGSVEHRPCNPPTIALNLLIPALYQVKDTLTELNIYAMITNRDNAIYENLRIAGSIRGLAGLSSLKKLTIPFAFLTGFESPVENKMAVAESLPPNLETLALRDDLYTERTVNDYWEEEEFTPCLVSWLENVDEYTPRMREIFLLTSSYQDSDNTEWDYVRVRQAIRELAKSAGIGFHVLNAGWSLEPAGDPEL</sequence>
<feature type="transmembrane region" description="Helical" evidence="1">
    <location>
        <begin position="102"/>
        <end position="120"/>
    </location>
</feature>
<keyword evidence="1" id="KW-0812">Transmembrane</keyword>
<accession>A0AAN6Y0G6</accession>
<dbReference type="EMBL" id="MU858195">
    <property type="protein sequence ID" value="KAK4209760.1"/>
    <property type="molecule type" value="Genomic_DNA"/>
</dbReference>
<proteinExistence type="predicted"/>